<dbReference type="AlphaFoldDB" id="A0AAU7E6Z3"/>
<accession>A0AAU7E6Z3</accession>
<name>A0AAU7E6Z3_9BACT</name>
<proteinExistence type="predicted"/>
<reference evidence="1" key="1">
    <citation type="submission" date="2024-05" db="EMBL/GenBank/DDBJ databases">
        <title>Campylobacter coli isolated from environmental waters in Slovenia.</title>
        <authorList>
            <person name="Zautner A.E."/>
            <person name="Bunk B."/>
            <person name="Riedel T."/>
            <person name="Sproeer C."/>
        </authorList>
    </citation>
    <scope>NUCLEOTIDE SEQUENCE</scope>
    <source>
        <strain evidence="1">CCS1377</strain>
    </source>
</reference>
<gene>
    <name evidence="1" type="ORF">AAH949_04955</name>
</gene>
<dbReference type="RefSeq" id="WP_348518087.1">
    <property type="nucleotide sequence ID" value="NZ_CP155620.1"/>
</dbReference>
<protein>
    <submittedName>
        <fullName evidence="1">Uncharacterized protein</fullName>
    </submittedName>
</protein>
<organism evidence="1">
    <name type="scientific">Campylobacter sp. CCS1377</name>
    <dbReference type="NCBI Taxonomy" id="3158229"/>
    <lineage>
        <taxon>Bacteria</taxon>
        <taxon>Pseudomonadati</taxon>
        <taxon>Campylobacterota</taxon>
        <taxon>Epsilonproteobacteria</taxon>
        <taxon>Campylobacterales</taxon>
        <taxon>Campylobacteraceae</taxon>
        <taxon>Campylobacter</taxon>
    </lineage>
</organism>
<evidence type="ECO:0000313" key="1">
    <source>
        <dbReference type="EMBL" id="XBJ28457.1"/>
    </source>
</evidence>
<dbReference type="EMBL" id="CP155620">
    <property type="protein sequence ID" value="XBJ28457.1"/>
    <property type="molecule type" value="Genomic_DNA"/>
</dbReference>
<sequence length="220" mass="25642">MDNSKLENRKIIDVCDLFVTFKNNIESLFSLIQIDSASPKIERLPTFNIPQEIKDLEPNLRHQPTYRLKFENIDTNIFLGDNIIGFDLFKKDNSFIFKVLESIGNEIESISRIGTKRVFNVDSIKDFLTIKIKDKDCLDFLSNIKLREEHDDNVCFVTIINKTFNKTFDKITLDKEKQGYIMEIIAACEKISSSGYDDSICEKINELYKLQDNKMDEMNL</sequence>